<keyword evidence="3" id="KW-1185">Reference proteome</keyword>
<evidence type="ECO:0000313" key="3">
    <source>
        <dbReference type="Proteomes" id="UP001341840"/>
    </source>
</evidence>
<protein>
    <recommendedName>
        <fullName evidence="4">UBA domain-containing protein</fullName>
    </recommendedName>
</protein>
<feature type="transmembrane region" description="Helical" evidence="1">
    <location>
        <begin position="6"/>
        <end position="28"/>
    </location>
</feature>
<dbReference type="Proteomes" id="UP001341840">
    <property type="component" value="Unassembled WGS sequence"/>
</dbReference>
<dbReference type="PANTHER" id="PTHR12948">
    <property type="entry name" value="NEDD8 ULTIMATE BUSTER-1 BS4 PROTEIN"/>
    <property type="match status" value="1"/>
</dbReference>
<evidence type="ECO:0000313" key="2">
    <source>
        <dbReference type="EMBL" id="MED6223511.1"/>
    </source>
</evidence>
<accession>A0ABU6ZP18</accession>
<sequence>MLHIIYHYHCTFAFWQVCPLANSIFFLFDTAKYCRFDKELAAEALRRNENDTQKALDDLRNPETNSTLQVDIETMKRDRQKKTTDLAIKRAVQIGFERSRVVAAFEAGGTSEEIIQRLKVQPEGPSDLSKVEEKIRR</sequence>
<name>A0ABU6ZP18_9FABA</name>
<reference evidence="2 3" key="1">
    <citation type="journal article" date="2023" name="Plants (Basel)">
        <title>Bridging the Gap: Combining Genomics and Transcriptomics Approaches to Understand Stylosanthes scabra, an Orphan Legume from the Brazilian Caatinga.</title>
        <authorList>
            <person name="Ferreira-Neto J.R.C."/>
            <person name="da Silva M.D."/>
            <person name="Binneck E."/>
            <person name="de Melo N.F."/>
            <person name="da Silva R.H."/>
            <person name="de Melo A.L.T.M."/>
            <person name="Pandolfi V."/>
            <person name="Bustamante F.O."/>
            <person name="Brasileiro-Vidal A.C."/>
            <person name="Benko-Iseppon A.M."/>
        </authorList>
    </citation>
    <scope>NUCLEOTIDE SEQUENCE [LARGE SCALE GENOMIC DNA]</scope>
    <source>
        <tissue evidence="2">Leaves</tissue>
    </source>
</reference>
<dbReference type="PANTHER" id="PTHR12948:SF3">
    <property type="entry name" value="NEDD8 ULTIMATE BUSTER 1"/>
    <property type="match status" value="1"/>
</dbReference>
<evidence type="ECO:0008006" key="4">
    <source>
        <dbReference type="Google" id="ProtNLM"/>
    </source>
</evidence>
<comment type="caution">
    <text evidence="2">The sequence shown here is derived from an EMBL/GenBank/DDBJ whole genome shotgun (WGS) entry which is preliminary data.</text>
</comment>
<keyword evidence="1" id="KW-0812">Transmembrane</keyword>
<keyword evidence="1" id="KW-1133">Transmembrane helix</keyword>
<dbReference type="EMBL" id="JASCZI010272791">
    <property type="protein sequence ID" value="MED6223511.1"/>
    <property type="molecule type" value="Genomic_DNA"/>
</dbReference>
<proteinExistence type="predicted"/>
<gene>
    <name evidence="2" type="ORF">PIB30_074593</name>
</gene>
<evidence type="ECO:0000256" key="1">
    <source>
        <dbReference type="SAM" id="Phobius"/>
    </source>
</evidence>
<keyword evidence="1" id="KW-0472">Membrane</keyword>
<dbReference type="InterPro" id="IPR039749">
    <property type="entry name" value="NUB1"/>
</dbReference>
<organism evidence="2 3">
    <name type="scientific">Stylosanthes scabra</name>
    <dbReference type="NCBI Taxonomy" id="79078"/>
    <lineage>
        <taxon>Eukaryota</taxon>
        <taxon>Viridiplantae</taxon>
        <taxon>Streptophyta</taxon>
        <taxon>Embryophyta</taxon>
        <taxon>Tracheophyta</taxon>
        <taxon>Spermatophyta</taxon>
        <taxon>Magnoliopsida</taxon>
        <taxon>eudicotyledons</taxon>
        <taxon>Gunneridae</taxon>
        <taxon>Pentapetalae</taxon>
        <taxon>rosids</taxon>
        <taxon>fabids</taxon>
        <taxon>Fabales</taxon>
        <taxon>Fabaceae</taxon>
        <taxon>Papilionoideae</taxon>
        <taxon>50 kb inversion clade</taxon>
        <taxon>dalbergioids sensu lato</taxon>
        <taxon>Dalbergieae</taxon>
        <taxon>Pterocarpus clade</taxon>
        <taxon>Stylosanthes</taxon>
    </lineage>
</organism>